<evidence type="ECO:0000256" key="4">
    <source>
        <dbReference type="PROSITE-ProRule" id="PRU00339"/>
    </source>
</evidence>
<gene>
    <name evidence="7" type="ORF">NLJ89_g11630</name>
</gene>
<dbReference type="InterPro" id="IPR019734">
    <property type="entry name" value="TPR_rpt"/>
</dbReference>
<keyword evidence="2 4" id="KW-0802">TPR repeat</keyword>
<dbReference type="InterPro" id="IPR011990">
    <property type="entry name" value="TPR-like_helical_dom_sf"/>
</dbReference>
<feature type="repeat" description="TPR" evidence="4">
    <location>
        <begin position="130"/>
        <end position="163"/>
    </location>
</feature>
<comment type="caution">
    <text evidence="7">The sequence shown here is derived from an EMBL/GenBank/DDBJ whole genome shotgun (WGS) entry which is preliminary data.</text>
</comment>
<feature type="domain" description="Cns1/TTC4 wheel" evidence="6">
    <location>
        <begin position="232"/>
        <end position="354"/>
    </location>
</feature>
<feature type="coiled-coil region" evidence="5">
    <location>
        <begin position="166"/>
        <end position="193"/>
    </location>
</feature>
<protein>
    <recommendedName>
        <fullName evidence="6">Cns1/TTC4 wheel domain-containing protein</fullName>
    </recommendedName>
</protein>
<dbReference type="EMBL" id="JANKHO010002840">
    <property type="protein sequence ID" value="KAJ3488309.1"/>
    <property type="molecule type" value="Genomic_DNA"/>
</dbReference>
<dbReference type="Pfam" id="PF18972">
    <property type="entry name" value="Wheel"/>
    <property type="match status" value="1"/>
</dbReference>
<dbReference type="GO" id="GO:0006457">
    <property type="term" value="P:protein folding"/>
    <property type="evidence" value="ECO:0007669"/>
    <property type="project" value="TreeGrafter"/>
</dbReference>
<evidence type="ECO:0000256" key="3">
    <source>
        <dbReference type="ARBA" id="ARBA00023602"/>
    </source>
</evidence>
<dbReference type="InterPro" id="IPR044059">
    <property type="entry name" value="Csn1/TTC4_wheel"/>
</dbReference>
<comment type="similarity">
    <text evidence="3">Belongs to the TTC4 family.</text>
</comment>
<evidence type="ECO:0000256" key="5">
    <source>
        <dbReference type="SAM" id="Coils"/>
    </source>
</evidence>
<dbReference type="GO" id="GO:0005634">
    <property type="term" value="C:nucleus"/>
    <property type="evidence" value="ECO:0007669"/>
    <property type="project" value="TreeGrafter"/>
</dbReference>
<keyword evidence="5" id="KW-0175">Coiled coil</keyword>
<name>A0A9W8JPN4_9AGAR</name>
<dbReference type="PANTHER" id="PTHR46035">
    <property type="entry name" value="TETRATRICOPEPTIDE REPEAT PROTEIN 4"/>
    <property type="match status" value="1"/>
</dbReference>
<dbReference type="GO" id="GO:0005829">
    <property type="term" value="C:cytosol"/>
    <property type="evidence" value="ECO:0007669"/>
    <property type="project" value="TreeGrafter"/>
</dbReference>
<reference evidence="7" key="1">
    <citation type="submission" date="2022-07" db="EMBL/GenBank/DDBJ databases">
        <title>Genome Sequence of Agrocybe chaxingu.</title>
        <authorList>
            <person name="Buettner E."/>
        </authorList>
    </citation>
    <scope>NUCLEOTIDE SEQUENCE</scope>
    <source>
        <strain evidence="7">MP-N11</strain>
    </source>
</reference>
<evidence type="ECO:0000256" key="1">
    <source>
        <dbReference type="ARBA" id="ARBA00022737"/>
    </source>
</evidence>
<dbReference type="PROSITE" id="PS50005">
    <property type="entry name" value="TPR"/>
    <property type="match status" value="1"/>
</dbReference>
<evidence type="ECO:0000259" key="6">
    <source>
        <dbReference type="Pfam" id="PF18972"/>
    </source>
</evidence>
<keyword evidence="8" id="KW-1185">Reference proteome</keyword>
<keyword evidence="1" id="KW-0677">Repeat</keyword>
<accession>A0A9W8JPN4</accession>
<proteinExistence type="inferred from homology"/>
<dbReference type="Gene3D" id="1.25.40.10">
    <property type="entry name" value="Tetratricopeptide repeat domain"/>
    <property type="match status" value="1"/>
</dbReference>
<dbReference type="OrthoDB" id="1724687at2759"/>
<dbReference type="SUPFAM" id="SSF48452">
    <property type="entry name" value="TPR-like"/>
    <property type="match status" value="1"/>
</dbReference>
<organism evidence="7 8">
    <name type="scientific">Agrocybe chaxingu</name>
    <dbReference type="NCBI Taxonomy" id="84603"/>
    <lineage>
        <taxon>Eukaryota</taxon>
        <taxon>Fungi</taxon>
        <taxon>Dikarya</taxon>
        <taxon>Basidiomycota</taxon>
        <taxon>Agaricomycotina</taxon>
        <taxon>Agaricomycetes</taxon>
        <taxon>Agaricomycetidae</taxon>
        <taxon>Agaricales</taxon>
        <taxon>Agaricineae</taxon>
        <taxon>Strophariaceae</taxon>
        <taxon>Agrocybe</taxon>
    </lineage>
</organism>
<dbReference type="GO" id="GO:0051879">
    <property type="term" value="F:Hsp90 protein binding"/>
    <property type="evidence" value="ECO:0007669"/>
    <property type="project" value="InterPro"/>
</dbReference>
<dbReference type="SMART" id="SM00028">
    <property type="entry name" value="TPR"/>
    <property type="match status" value="3"/>
</dbReference>
<sequence>MATVAGPELKPRLTEDAVLASFDSVPLFMKSLPEEDGEDATLAALQSLIYEGTPDEVAQNFKEQGNEYFQGKCYREAMGFYAQGIDAKPTDQGILQALLSNRAACNLELKNYGSVLRDCSRVLTIDPKSSKGYYRSGQALVALGRLEEALDCCTRCLSYDPDNQGIKVLQERATKLKEEAERIERKKQDEKRKDEYEKMALKMAFRERNLVIFNKPGGSINPASPHFDSEDPTASTLVFPVFFLYPEYATSDIISDFLEDTTFGAHIETMFPPNAPAPAWDKKGEYMAANLVIYATTYRRRLLKVGKKLTLQDVFKASKEKEGQPKDGLEIKDGCLSFVVMPKGVVETSWVEEFKKTREGS</sequence>
<evidence type="ECO:0000313" key="7">
    <source>
        <dbReference type="EMBL" id="KAJ3488309.1"/>
    </source>
</evidence>
<evidence type="ECO:0000313" key="8">
    <source>
        <dbReference type="Proteomes" id="UP001148786"/>
    </source>
</evidence>
<dbReference type="Pfam" id="PF00515">
    <property type="entry name" value="TPR_1"/>
    <property type="match status" value="1"/>
</dbReference>
<dbReference type="AlphaFoldDB" id="A0A9W8JPN4"/>
<dbReference type="PANTHER" id="PTHR46035:SF1">
    <property type="entry name" value="TETRATRICOPEPTIDE REPEAT PROTEIN 4"/>
    <property type="match status" value="1"/>
</dbReference>
<dbReference type="GO" id="GO:0030544">
    <property type="term" value="F:Hsp70 protein binding"/>
    <property type="evidence" value="ECO:0007669"/>
    <property type="project" value="TreeGrafter"/>
</dbReference>
<dbReference type="Proteomes" id="UP001148786">
    <property type="component" value="Unassembled WGS sequence"/>
</dbReference>
<evidence type="ECO:0000256" key="2">
    <source>
        <dbReference type="ARBA" id="ARBA00022803"/>
    </source>
</evidence>